<evidence type="ECO:0000313" key="1">
    <source>
        <dbReference type="EMBL" id="KOC68278.1"/>
    </source>
</evidence>
<gene>
    <name evidence="1" type="ORF">WH47_03436</name>
</gene>
<dbReference type="Proteomes" id="UP000053825">
    <property type="component" value="Unassembled WGS sequence"/>
</dbReference>
<name>A0A0L7RBR6_9HYME</name>
<accession>A0A0L7RBR6</accession>
<dbReference type="EMBL" id="KQ414617">
    <property type="protein sequence ID" value="KOC68278.1"/>
    <property type="molecule type" value="Genomic_DNA"/>
</dbReference>
<dbReference type="AlphaFoldDB" id="A0A0L7RBR6"/>
<proteinExistence type="predicted"/>
<keyword evidence="2" id="KW-1185">Reference proteome</keyword>
<reference evidence="1 2" key="1">
    <citation type="submission" date="2015-07" db="EMBL/GenBank/DDBJ databases">
        <title>The genome of Habropoda laboriosa.</title>
        <authorList>
            <person name="Pan H."/>
            <person name="Kapheim K."/>
        </authorList>
    </citation>
    <scope>NUCLEOTIDE SEQUENCE [LARGE SCALE GENOMIC DNA]</scope>
    <source>
        <strain evidence="1">0110345459</strain>
    </source>
</reference>
<organism evidence="1 2">
    <name type="scientific">Habropoda laboriosa</name>
    <dbReference type="NCBI Taxonomy" id="597456"/>
    <lineage>
        <taxon>Eukaryota</taxon>
        <taxon>Metazoa</taxon>
        <taxon>Ecdysozoa</taxon>
        <taxon>Arthropoda</taxon>
        <taxon>Hexapoda</taxon>
        <taxon>Insecta</taxon>
        <taxon>Pterygota</taxon>
        <taxon>Neoptera</taxon>
        <taxon>Endopterygota</taxon>
        <taxon>Hymenoptera</taxon>
        <taxon>Apocrita</taxon>
        <taxon>Aculeata</taxon>
        <taxon>Apoidea</taxon>
        <taxon>Anthophila</taxon>
        <taxon>Apidae</taxon>
        <taxon>Habropoda</taxon>
    </lineage>
</organism>
<evidence type="ECO:0000313" key="2">
    <source>
        <dbReference type="Proteomes" id="UP000053825"/>
    </source>
</evidence>
<sequence length="50" mass="5875">MKQRRTEKKERRCAFSDVRAHTARTADRNVTLSLEVPDDSKEPRECVPFL</sequence>
<protein>
    <submittedName>
        <fullName evidence="1">Uncharacterized protein</fullName>
    </submittedName>
</protein>